<keyword evidence="3" id="KW-1185">Reference proteome</keyword>
<dbReference type="AlphaFoldDB" id="A0A8T4IQF4"/>
<dbReference type="SMART" id="SM00530">
    <property type="entry name" value="HTH_XRE"/>
    <property type="match status" value="1"/>
</dbReference>
<evidence type="ECO:0000313" key="3">
    <source>
        <dbReference type="Proteomes" id="UP000675554"/>
    </source>
</evidence>
<accession>A0A8T4IQF4</accession>
<feature type="domain" description="HTH cro/C1-type" evidence="1">
    <location>
        <begin position="20"/>
        <end position="76"/>
    </location>
</feature>
<dbReference type="EMBL" id="JAGSMN010000281">
    <property type="protein sequence ID" value="MBR7673965.1"/>
    <property type="molecule type" value="Genomic_DNA"/>
</dbReference>
<evidence type="ECO:0000313" key="2">
    <source>
        <dbReference type="EMBL" id="MBR7673965.1"/>
    </source>
</evidence>
<dbReference type="Gene3D" id="1.10.260.40">
    <property type="entry name" value="lambda repressor-like DNA-binding domains"/>
    <property type="match status" value="1"/>
</dbReference>
<dbReference type="SUPFAM" id="SSF47413">
    <property type="entry name" value="lambda repressor-like DNA-binding domains"/>
    <property type="match status" value="1"/>
</dbReference>
<reference evidence="2" key="1">
    <citation type="submission" date="2021-04" db="EMBL/GenBank/DDBJ databases">
        <title>Sequencing of actinobacteria type strains.</title>
        <authorList>
            <person name="Nguyen G.-S."/>
            <person name="Wentzel A."/>
        </authorList>
    </citation>
    <scope>NUCLEOTIDE SEQUENCE</scope>
    <source>
        <strain evidence="2">DSM 42095</strain>
    </source>
</reference>
<dbReference type="GO" id="GO:0003677">
    <property type="term" value="F:DNA binding"/>
    <property type="evidence" value="ECO:0007669"/>
    <property type="project" value="InterPro"/>
</dbReference>
<name>A0A8T4IQF4_9ACTN</name>
<dbReference type="Proteomes" id="UP000675554">
    <property type="component" value="Unassembled WGS sequence"/>
</dbReference>
<gene>
    <name evidence="2" type="ORF">KDA82_13255</name>
</gene>
<dbReference type="InterPro" id="IPR043917">
    <property type="entry name" value="DUF5753"/>
</dbReference>
<dbReference type="InterPro" id="IPR010982">
    <property type="entry name" value="Lambda_DNA-bd_dom_sf"/>
</dbReference>
<sequence length="283" mass="31596">MTASPSSSAQAAREALAARLRDLRVDAELTVRELASRAGWSHSKVSRIENARTAPSPDDIRAWARVCGAEDQVADLTEALHAVEGMWIEWRRMERTGLKKAQESVRPLYERTRAFRAYDSWLVPGLLQTRGYTTAVLHATRRRRGLVDDVDAAVAERMDRQHVLYEGRHTFAFVIEEAVLRAGIGGREVMREQLRHLLMVGFLPSVSLGIVPMQPDRSAMRPVEGFWIFDRAQVAVELVSGYLTVTQPREIEMYAQVFNELGALAVHGEGARGLVHEAISALG</sequence>
<dbReference type="PROSITE" id="PS50943">
    <property type="entry name" value="HTH_CROC1"/>
    <property type="match status" value="1"/>
</dbReference>
<dbReference type="CDD" id="cd00093">
    <property type="entry name" value="HTH_XRE"/>
    <property type="match status" value="1"/>
</dbReference>
<comment type="caution">
    <text evidence="2">The sequence shown here is derived from an EMBL/GenBank/DDBJ whole genome shotgun (WGS) entry which is preliminary data.</text>
</comment>
<protein>
    <submittedName>
        <fullName evidence="2">Helix-turn-helix transcriptional regulator</fullName>
    </submittedName>
</protein>
<dbReference type="Pfam" id="PF13560">
    <property type="entry name" value="HTH_31"/>
    <property type="match status" value="1"/>
</dbReference>
<organism evidence="2 3">
    <name type="scientific">Streptomyces daliensis</name>
    <dbReference type="NCBI Taxonomy" id="299421"/>
    <lineage>
        <taxon>Bacteria</taxon>
        <taxon>Bacillati</taxon>
        <taxon>Actinomycetota</taxon>
        <taxon>Actinomycetes</taxon>
        <taxon>Kitasatosporales</taxon>
        <taxon>Streptomycetaceae</taxon>
        <taxon>Streptomyces</taxon>
    </lineage>
</organism>
<evidence type="ECO:0000259" key="1">
    <source>
        <dbReference type="PROSITE" id="PS50943"/>
    </source>
</evidence>
<dbReference type="Pfam" id="PF19054">
    <property type="entry name" value="DUF5753"/>
    <property type="match status" value="1"/>
</dbReference>
<dbReference type="InterPro" id="IPR001387">
    <property type="entry name" value="Cro/C1-type_HTH"/>
</dbReference>
<proteinExistence type="predicted"/>